<dbReference type="InterPro" id="IPR047767">
    <property type="entry name" value="PSP1-like"/>
</dbReference>
<gene>
    <name evidence="2" type="primary">yaaT</name>
    <name evidence="2" type="ORF">PITCH_A1910057</name>
</gene>
<dbReference type="GO" id="GO:0005737">
    <property type="term" value="C:cytoplasm"/>
    <property type="evidence" value="ECO:0007669"/>
    <property type="project" value="TreeGrafter"/>
</dbReference>
<feature type="domain" description="PSP1 C-terminal" evidence="1">
    <location>
        <begin position="61"/>
        <end position="146"/>
    </location>
</feature>
<proteinExistence type="predicted"/>
<reference evidence="2" key="1">
    <citation type="submission" date="2018-01" db="EMBL/GenBank/DDBJ databases">
        <authorList>
            <person name="Regsiter A."/>
            <person name="William W."/>
        </authorList>
    </citation>
    <scope>NUCLEOTIDE SEQUENCE</scope>
    <source>
        <strain evidence="2">TRIP AH-1</strain>
    </source>
</reference>
<dbReference type="EMBL" id="OJIN01000103">
    <property type="protein sequence ID" value="SPD73651.1"/>
    <property type="molecule type" value="Genomic_DNA"/>
</dbReference>
<dbReference type="InterPro" id="IPR007557">
    <property type="entry name" value="PSP1_C"/>
</dbReference>
<accession>A0A445MWC6</accession>
<sequence length="286" mass="32580">MNKVVGIQFRKGGKVYDFDPGPFVLKKGDKVMVITDEGPSIGSVYSEPQTRGDEIPKRPIKKIFRLATREEIERFDNNCCQEESVYQYCYNKINESQLEMSLVSVERRFDGSKIVVYFTADGRVDFRALVKDLVQEFRTRIEMRQIGVRQQAKIVGGLGPCGRPLCCSSFLDNFAPVTIKMAKTQSISLNPSKISGMCSRLMCCLNFEHEYYEKASKELPKVGKKVMTKEGEGKVVRQNALKETVTVMLESGNELEVKVQDLVREGFFRKKPKKDDVKEEADTPRE</sequence>
<name>A0A445MWC6_9BACT</name>
<dbReference type="NCBIfam" id="NF041131">
    <property type="entry name" value="RicT_YaaT_fam"/>
    <property type="match status" value="1"/>
</dbReference>
<dbReference type="PROSITE" id="PS51411">
    <property type="entry name" value="PSP1_C"/>
    <property type="match status" value="1"/>
</dbReference>
<dbReference type="PANTHER" id="PTHR43830">
    <property type="entry name" value="PROTEIN PSP1"/>
    <property type="match status" value="1"/>
</dbReference>
<organism evidence="2">
    <name type="scientific">uncultured Desulfobacterium sp</name>
    <dbReference type="NCBI Taxonomy" id="201089"/>
    <lineage>
        <taxon>Bacteria</taxon>
        <taxon>Pseudomonadati</taxon>
        <taxon>Thermodesulfobacteriota</taxon>
        <taxon>Desulfobacteria</taxon>
        <taxon>Desulfobacterales</taxon>
        <taxon>Desulfobacteriaceae</taxon>
        <taxon>Desulfobacterium</taxon>
        <taxon>environmental samples</taxon>
    </lineage>
</organism>
<protein>
    <submittedName>
        <fullName evidence="2">Stage 0 sporulation protein YaaT</fullName>
    </submittedName>
</protein>
<dbReference type="PANTHER" id="PTHR43830:SF3">
    <property type="entry name" value="PROTEIN PSP1"/>
    <property type="match status" value="1"/>
</dbReference>
<evidence type="ECO:0000313" key="2">
    <source>
        <dbReference type="EMBL" id="SPD73651.1"/>
    </source>
</evidence>
<evidence type="ECO:0000259" key="1">
    <source>
        <dbReference type="PROSITE" id="PS51411"/>
    </source>
</evidence>
<dbReference type="Pfam" id="PF04468">
    <property type="entry name" value="PSP1"/>
    <property type="match status" value="1"/>
</dbReference>
<dbReference type="AlphaFoldDB" id="A0A445MWC6"/>